<dbReference type="AlphaFoldDB" id="A0A1G9NDG2"/>
<dbReference type="RefSeq" id="WP_089685281.1">
    <property type="nucleotide sequence ID" value="NZ_FNFO01000008.1"/>
</dbReference>
<keyword evidence="3" id="KW-1185">Reference proteome</keyword>
<dbReference type="Proteomes" id="UP000198510">
    <property type="component" value="Unassembled WGS sequence"/>
</dbReference>
<feature type="compositionally biased region" description="Low complexity" evidence="1">
    <location>
        <begin position="198"/>
        <end position="216"/>
    </location>
</feature>
<protein>
    <recommendedName>
        <fullName evidence="4">DUF4290 domain-containing protein</fullName>
    </recommendedName>
</protein>
<name>A0A1G9NDG2_9BACT</name>
<evidence type="ECO:0000313" key="3">
    <source>
        <dbReference type="Proteomes" id="UP000198510"/>
    </source>
</evidence>
<feature type="compositionally biased region" description="Basic residues" evidence="1">
    <location>
        <begin position="217"/>
        <end position="227"/>
    </location>
</feature>
<gene>
    <name evidence="2" type="ORF">SAMN05421823_108258</name>
</gene>
<reference evidence="2 3" key="1">
    <citation type="submission" date="2016-10" db="EMBL/GenBank/DDBJ databases">
        <authorList>
            <person name="de Groot N.N."/>
        </authorList>
    </citation>
    <scope>NUCLEOTIDE SEQUENCE [LARGE SCALE GENOMIC DNA]</scope>
    <source>
        <strain evidence="2 3">DSM 25186</strain>
    </source>
</reference>
<dbReference type="InterPro" id="IPR025632">
    <property type="entry name" value="DUF4290"/>
</dbReference>
<organism evidence="2 3">
    <name type="scientific">Catalinimonas alkaloidigena</name>
    <dbReference type="NCBI Taxonomy" id="1075417"/>
    <lineage>
        <taxon>Bacteria</taxon>
        <taxon>Pseudomonadati</taxon>
        <taxon>Bacteroidota</taxon>
        <taxon>Cytophagia</taxon>
        <taxon>Cytophagales</taxon>
        <taxon>Catalimonadaceae</taxon>
        <taxon>Catalinimonas</taxon>
    </lineage>
</organism>
<dbReference type="EMBL" id="FNFO01000008">
    <property type="protein sequence ID" value="SDL84492.1"/>
    <property type="molecule type" value="Genomic_DNA"/>
</dbReference>
<accession>A0A1G9NDG2</accession>
<dbReference type="Pfam" id="PF14123">
    <property type="entry name" value="DUF4290"/>
    <property type="match status" value="1"/>
</dbReference>
<evidence type="ECO:0008006" key="4">
    <source>
        <dbReference type="Google" id="ProtNLM"/>
    </source>
</evidence>
<dbReference type="OrthoDB" id="1466969at2"/>
<proteinExistence type="predicted"/>
<evidence type="ECO:0000256" key="1">
    <source>
        <dbReference type="SAM" id="MobiDB-lite"/>
    </source>
</evidence>
<feature type="region of interest" description="Disordered" evidence="1">
    <location>
        <begin position="188"/>
        <end position="227"/>
    </location>
</feature>
<sequence length="227" mass="27088">MPERENLFYYYTEDEDIILKEYGRNVQRLVQHVMSIPDREERTQSAIVLVDLMRQLNPNFQNTQDYHQKLWDDLYIMSNFELDVDGPYPKPEPAIIHKKPQRMRYREGEVRYKHYGRNLELLVQRAVDLEDPEEREAAIIYLGKLMKSFYSTWNKENIEDEVIIQQLRDVSRGKLTIPIERVKAQNLFDSQPVRDYPGSSSNNNTSNSSNRGSRNYRSNRRQGGRRR</sequence>
<dbReference type="STRING" id="1075417.SAMN05421823_108258"/>
<evidence type="ECO:0000313" key="2">
    <source>
        <dbReference type="EMBL" id="SDL84492.1"/>
    </source>
</evidence>